<comment type="caution">
    <text evidence="5">The sequence shown here is derived from an EMBL/GenBank/DDBJ whole genome shotgun (WGS) entry which is preliminary data.</text>
</comment>
<keyword evidence="6" id="KW-1185">Reference proteome</keyword>
<dbReference type="Gene3D" id="3.30.9.30">
    <property type="match status" value="1"/>
</dbReference>
<dbReference type="SUPFAM" id="SSF51905">
    <property type="entry name" value="FAD/NAD(P)-binding domain"/>
    <property type="match status" value="1"/>
</dbReference>
<keyword evidence="1" id="KW-0560">Oxidoreductase</keyword>
<evidence type="ECO:0000256" key="2">
    <source>
        <dbReference type="ARBA" id="ARBA00023033"/>
    </source>
</evidence>
<dbReference type="InterPro" id="IPR054707">
    <property type="entry name" value="DhpH_subs-bd"/>
</dbReference>
<evidence type="ECO:0000313" key="6">
    <source>
        <dbReference type="Proteomes" id="UP000248889"/>
    </source>
</evidence>
<protein>
    <submittedName>
        <fullName evidence="5">Monooxygenase</fullName>
    </submittedName>
</protein>
<gene>
    <name evidence="5" type="ORF">DN069_26360</name>
</gene>
<dbReference type="GO" id="GO:0004497">
    <property type="term" value="F:monooxygenase activity"/>
    <property type="evidence" value="ECO:0007669"/>
    <property type="project" value="UniProtKB-KW"/>
</dbReference>
<dbReference type="PROSITE" id="PS51257">
    <property type="entry name" value="PROKAR_LIPOPROTEIN"/>
    <property type="match status" value="1"/>
</dbReference>
<sequence length="407" mass="43345">MRGQRVAVVGGSIAGCAAARALHRAGAGEVVVLERASGRLQDRGVGLGIQNERYAELEAAGYLDADMPCVTLARRPWVVRDGARRAGRQIASMPFPYRSYSWGSLWQELRRRLPDAVDYRGGTAVTAVSDGPDRATVTLADGTQERFDLVVGADGHRSSVRTALLPPGSARPRWGGYLAWRGTLPAEQLPVPAEAFPENAATTVAFPGGHLIAYRIPGTPGGDGGLQVNWVFYTTPPARLAERLTDPDATVSAELSAELTDYQHTVVAQHFPGYWQDVVHGTPKENRLLQPIHDLAAPSFARGRLVLLGDAAAIARPHTGSGALKALQDATVLGRALATADSVPEGLAAYDAERAPVGRAILELGRSLGRAHVQRTPDWASLDQRSFDAWWQANSGTGVGGRPLGRG</sequence>
<accession>A0A2X0IDP4</accession>
<dbReference type="InterPro" id="IPR002938">
    <property type="entry name" value="FAD-bd"/>
</dbReference>
<dbReference type="OrthoDB" id="9782160at2"/>
<evidence type="ECO:0000259" key="4">
    <source>
        <dbReference type="Pfam" id="PF22607"/>
    </source>
</evidence>
<dbReference type="SUPFAM" id="SSF54373">
    <property type="entry name" value="FAD-linked reductases, C-terminal domain"/>
    <property type="match status" value="1"/>
</dbReference>
<proteinExistence type="predicted"/>
<dbReference type="PRINTS" id="PR00420">
    <property type="entry name" value="RNGMNOXGNASE"/>
</dbReference>
<organism evidence="5 6">
    <name type="scientific">Streptacidiphilus pinicola</name>
    <dbReference type="NCBI Taxonomy" id="2219663"/>
    <lineage>
        <taxon>Bacteria</taxon>
        <taxon>Bacillati</taxon>
        <taxon>Actinomycetota</taxon>
        <taxon>Actinomycetes</taxon>
        <taxon>Kitasatosporales</taxon>
        <taxon>Streptomycetaceae</taxon>
        <taxon>Streptacidiphilus</taxon>
    </lineage>
</organism>
<dbReference type="AlphaFoldDB" id="A0A2X0IDP4"/>
<evidence type="ECO:0000256" key="1">
    <source>
        <dbReference type="ARBA" id="ARBA00023002"/>
    </source>
</evidence>
<dbReference type="Gene3D" id="3.50.50.60">
    <property type="entry name" value="FAD/NAD(P)-binding domain"/>
    <property type="match status" value="1"/>
</dbReference>
<feature type="domain" description="FAD-binding" evidence="3">
    <location>
        <begin position="291"/>
        <end position="363"/>
    </location>
</feature>
<evidence type="ECO:0000259" key="3">
    <source>
        <dbReference type="Pfam" id="PF01494"/>
    </source>
</evidence>
<feature type="domain" description="2,6-dihydroxypyridine 3-monooxygenase substrate binding" evidence="4">
    <location>
        <begin position="175"/>
        <end position="246"/>
    </location>
</feature>
<dbReference type="EMBL" id="QKYN01000110">
    <property type="protein sequence ID" value="RAG82647.1"/>
    <property type="molecule type" value="Genomic_DNA"/>
</dbReference>
<dbReference type="PANTHER" id="PTHR13789">
    <property type="entry name" value="MONOOXYGENASE"/>
    <property type="match status" value="1"/>
</dbReference>
<dbReference type="Pfam" id="PF01494">
    <property type="entry name" value="FAD_binding_3"/>
    <property type="match status" value="1"/>
</dbReference>
<name>A0A2X0IDP4_9ACTN</name>
<dbReference type="InterPro" id="IPR036188">
    <property type="entry name" value="FAD/NAD-bd_sf"/>
</dbReference>
<evidence type="ECO:0000313" key="5">
    <source>
        <dbReference type="EMBL" id="RAG82647.1"/>
    </source>
</evidence>
<dbReference type="GO" id="GO:0071949">
    <property type="term" value="F:FAD binding"/>
    <property type="evidence" value="ECO:0007669"/>
    <property type="project" value="InterPro"/>
</dbReference>
<dbReference type="InterPro" id="IPR050493">
    <property type="entry name" value="FAD-dep_Monooxygenase_BioMet"/>
</dbReference>
<dbReference type="Pfam" id="PF22607">
    <property type="entry name" value="FAD_binding-like"/>
    <property type="match status" value="1"/>
</dbReference>
<keyword evidence="2 5" id="KW-0503">Monooxygenase</keyword>
<dbReference type="RefSeq" id="WP_111504982.1">
    <property type="nucleotide sequence ID" value="NZ_QKYN01000110.1"/>
</dbReference>
<dbReference type="PANTHER" id="PTHR13789:SF309">
    <property type="entry name" value="PUTATIVE (AFU_ORTHOLOGUE AFUA_6G14510)-RELATED"/>
    <property type="match status" value="1"/>
</dbReference>
<dbReference type="Proteomes" id="UP000248889">
    <property type="component" value="Unassembled WGS sequence"/>
</dbReference>
<reference evidence="5 6" key="1">
    <citation type="submission" date="2018-06" db="EMBL/GenBank/DDBJ databases">
        <title>Streptacidiphilus pinicola sp. nov., isolated from pine grove soil.</title>
        <authorList>
            <person name="Roh S.G."/>
            <person name="Park S."/>
            <person name="Kim M.-K."/>
            <person name="Yun B.-R."/>
            <person name="Park J."/>
            <person name="Kim M.J."/>
            <person name="Kim Y.S."/>
            <person name="Kim S.B."/>
        </authorList>
    </citation>
    <scope>NUCLEOTIDE SEQUENCE [LARGE SCALE GENOMIC DNA]</scope>
    <source>
        <strain evidence="5 6">MMS16-CNU450</strain>
    </source>
</reference>